<dbReference type="HOGENOM" id="CLU_2894069_0_0_9"/>
<accession>B1C9P2</accession>
<dbReference type="AlphaFoldDB" id="B1C9P2"/>
<keyword evidence="2" id="KW-1185">Reference proteome</keyword>
<reference evidence="1" key="1">
    <citation type="submission" date="2008-01" db="EMBL/GenBank/DDBJ databases">
        <authorList>
            <person name="Fulton L."/>
            <person name="Clifton S."/>
            <person name="Fulton B."/>
            <person name="Xu J."/>
            <person name="Minx P."/>
            <person name="Pepin K.H."/>
            <person name="Johnson M."/>
            <person name="Thiruvilangam P."/>
            <person name="Bhonagiri V."/>
            <person name="Nash W.E."/>
            <person name="Mardis E.R."/>
            <person name="Wilson R.K."/>
        </authorList>
    </citation>
    <scope>NUCLEOTIDE SEQUENCE [LARGE SCALE GENOMIC DNA]</scope>
    <source>
        <strain evidence="1">DSM 17244</strain>
    </source>
</reference>
<evidence type="ECO:0000313" key="2">
    <source>
        <dbReference type="Proteomes" id="UP000005178"/>
    </source>
</evidence>
<reference evidence="1" key="2">
    <citation type="submission" date="2013-08" db="EMBL/GenBank/DDBJ databases">
        <title>Draft genome sequence of Anaerofustis stercorihominis (DSM 17244).</title>
        <authorList>
            <person name="Sudarsanam P."/>
            <person name="Ley R."/>
            <person name="Guruge J."/>
            <person name="Turnbaugh P.J."/>
            <person name="Mahowald M."/>
            <person name="Liep D."/>
            <person name="Gordon J."/>
        </authorList>
    </citation>
    <scope>NUCLEOTIDE SEQUENCE</scope>
    <source>
        <strain evidence="1">DSM 17244</strain>
    </source>
</reference>
<dbReference type="EMBL" id="ABIL02000006">
    <property type="protein sequence ID" value="EDS72107.1"/>
    <property type="molecule type" value="Genomic_DNA"/>
</dbReference>
<name>B1C9P2_9FIRM</name>
<gene>
    <name evidence="1" type="ORF">ANASTE_01815</name>
</gene>
<dbReference type="Proteomes" id="UP000005178">
    <property type="component" value="Unassembled WGS sequence"/>
</dbReference>
<dbReference type="STRING" id="445971.ANASTE_01815"/>
<evidence type="ECO:0000313" key="1">
    <source>
        <dbReference type="EMBL" id="EDS72107.1"/>
    </source>
</evidence>
<organism evidence="1 2">
    <name type="scientific">Anaerofustis stercorihominis DSM 17244</name>
    <dbReference type="NCBI Taxonomy" id="445971"/>
    <lineage>
        <taxon>Bacteria</taxon>
        <taxon>Bacillati</taxon>
        <taxon>Bacillota</taxon>
        <taxon>Clostridia</taxon>
        <taxon>Eubacteriales</taxon>
        <taxon>Eubacteriaceae</taxon>
        <taxon>Anaerofustis</taxon>
    </lineage>
</organism>
<proteinExistence type="predicted"/>
<sequence>MNIFNFFKIMPTTIVKKIGNVAFKLKIKLSIYVSPSGKILPYKKYKDNKVCLYNLKNRKDVV</sequence>
<protein>
    <submittedName>
        <fullName evidence="1">Uncharacterized protein</fullName>
    </submittedName>
</protein>
<comment type="caution">
    <text evidence="1">The sequence shown here is derived from an EMBL/GenBank/DDBJ whole genome shotgun (WGS) entry which is preliminary data.</text>
</comment>